<protein>
    <recommendedName>
        <fullName evidence="7">oligo-1,6-glucosidase</fullName>
        <ecNumber evidence="7">3.2.1.10</ecNumber>
    </recommendedName>
</protein>
<evidence type="ECO:0000313" key="9">
    <source>
        <dbReference type="EMBL" id="BBI33937.1"/>
    </source>
</evidence>
<dbReference type="GO" id="GO:0004574">
    <property type="term" value="F:oligo-1,6-glucosidase activity"/>
    <property type="evidence" value="ECO:0007669"/>
    <property type="project" value="UniProtKB-EC"/>
</dbReference>
<organism evidence="9 10">
    <name type="scientific">Cohnella abietis</name>
    <dbReference type="NCBI Taxonomy" id="2507935"/>
    <lineage>
        <taxon>Bacteria</taxon>
        <taxon>Bacillati</taxon>
        <taxon>Bacillota</taxon>
        <taxon>Bacilli</taxon>
        <taxon>Bacillales</taxon>
        <taxon>Paenibacillaceae</taxon>
        <taxon>Cohnella</taxon>
    </lineage>
</organism>
<dbReference type="FunFam" id="3.90.400.10:FF:000002">
    <property type="entry name" value="Sucrose isomerase"/>
    <property type="match status" value="1"/>
</dbReference>
<keyword evidence="10" id="KW-1185">Reference proteome</keyword>
<dbReference type="Proteomes" id="UP000289856">
    <property type="component" value="Chromosome"/>
</dbReference>
<sequence>MDRKWWKEAVVYQIYPRSFMDSNGDGVGDLQGVILKLDYLRELGIDVIWLSPINKSPNDDNGYDISDYRDIMDEFGTMQDFDELLHEAHLRGIKIMLDLVVNHSSDEHPWFIEAKKSKDNTYRDYYMWHPGKEDGSEPNNWGSRFGGSAWEYDENSGEYYLHIYSKKQPDLNWENPALRGEVYDLMTFWLDKGVDGFRMDVINMLSKAEGLPDGKVREGFKYGDGVPLYCDGPKIHDYLQEMNREVLSKYDIMTVGETLGVNVEQAKLYTGADRNELNMVFHFEHVFLGDGKLGKWSPGPWKLTELKTIMSRWQYGLREDGWNSLYWSNHDQPRAVSRFGNDSPEYRTISAKMLATCLHMLQGTPYIYQGEEIGMTNVRFDKLSDYRDIQTVNAYRDFVGGEQLSHPEMMESIYQRSRDNGRTPVQWSAGSNAGFTEGTPWIGVHENHKEINVERDRKDPDSIYHYYRKLIQLRKEHGIIVYGTYDILMEENEQIYAFTRTLEEEQLVVICNFSEQLPVFEFPRHIQFSSKQLLISNYTVDTNDEIATITLRPYEARVYRLV</sequence>
<dbReference type="InterPro" id="IPR013780">
    <property type="entry name" value="Glyco_hydro_b"/>
</dbReference>
<dbReference type="Pfam" id="PF00128">
    <property type="entry name" value="Alpha-amylase"/>
    <property type="match status" value="1"/>
</dbReference>
<dbReference type="GO" id="GO:0005737">
    <property type="term" value="C:cytoplasm"/>
    <property type="evidence" value="ECO:0007669"/>
    <property type="project" value="UniProtKB-SubCell"/>
</dbReference>
<dbReference type="SMART" id="SM00642">
    <property type="entry name" value="Aamy"/>
    <property type="match status" value="1"/>
</dbReference>
<dbReference type="SUPFAM" id="SSF51445">
    <property type="entry name" value="(Trans)glycosidases"/>
    <property type="match status" value="1"/>
</dbReference>
<keyword evidence="5" id="KW-0326">Glycosidase</keyword>
<dbReference type="InterPro" id="IPR017853">
    <property type="entry name" value="GH"/>
</dbReference>
<dbReference type="CDD" id="cd11333">
    <property type="entry name" value="AmyAc_SI_OligoGlu_DGase"/>
    <property type="match status" value="1"/>
</dbReference>
<gene>
    <name evidence="9" type="primary">malL_2</name>
    <name evidence="9" type="ORF">KCTCHS21_33360</name>
</gene>
<dbReference type="SUPFAM" id="SSF51011">
    <property type="entry name" value="Glycosyl hydrolase domain"/>
    <property type="match status" value="1"/>
</dbReference>
<dbReference type="FunFam" id="3.20.20.80:FF:000014">
    <property type="entry name" value="Alpha,alpha-phosphotrehalase"/>
    <property type="match status" value="1"/>
</dbReference>
<dbReference type="GO" id="GO:0009313">
    <property type="term" value="P:oligosaccharide catabolic process"/>
    <property type="evidence" value="ECO:0007669"/>
    <property type="project" value="TreeGrafter"/>
</dbReference>
<dbReference type="InterPro" id="IPR045857">
    <property type="entry name" value="O16G_dom_2"/>
</dbReference>
<dbReference type="PANTHER" id="PTHR10357">
    <property type="entry name" value="ALPHA-AMYLASE FAMILY MEMBER"/>
    <property type="match status" value="1"/>
</dbReference>
<evidence type="ECO:0000256" key="3">
    <source>
        <dbReference type="ARBA" id="ARBA00022490"/>
    </source>
</evidence>
<dbReference type="RefSeq" id="WP_130610436.1">
    <property type="nucleotide sequence ID" value="NZ_AP019400.1"/>
</dbReference>
<evidence type="ECO:0000259" key="8">
    <source>
        <dbReference type="SMART" id="SM00642"/>
    </source>
</evidence>
<dbReference type="Pfam" id="PF16657">
    <property type="entry name" value="Malt_amylase_C"/>
    <property type="match status" value="1"/>
</dbReference>
<keyword evidence="3" id="KW-0963">Cytoplasm</keyword>
<dbReference type="InterPro" id="IPR006047">
    <property type="entry name" value="GH13_cat_dom"/>
</dbReference>
<dbReference type="EMBL" id="AP019400">
    <property type="protein sequence ID" value="BBI33937.1"/>
    <property type="molecule type" value="Genomic_DNA"/>
</dbReference>
<dbReference type="KEGG" id="cohn:KCTCHS21_33360"/>
<accession>A0A3T1D776</accession>
<dbReference type="FunFam" id="3.20.20.80:FF:000064">
    <property type="entry name" value="Oligo-1,6-glucosidase"/>
    <property type="match status" value="1"/>
</dbReference>
<evidence type="ECO:0000256" key="4">
    <source>
        <dbReference type="ARBA" id="ARBA00022801"/>
    </source>
</evidence>
<dbReference type="GO" id="GO:0004556">
    <property type="term" value="F:alpha-amylase activity"/>
    <property type="evidence" value="ECO:0007669"/>
    <property type="project" value="TreeGrafter"/>
</dbReference>
<dbReference type="Gene3D" id="3.20.20.80">
    <property type="entry name" value="Glycosidases"/>
    <property type="match status" value="1"/>
</dbReference>
<evidence type="ECO:0000256" key="2">
    <source>
        <dbReference type="ARBA" id="ARBA00008061"/>
    </source>
</evidence>
<dbReference type="NCBIfam" id="NF008183">
    <property type="entry name" value="PRK10933.1"/>
    <property type="match status" value="1"/>
</dbReference>
<keyword evidence="4" id="KW-0378">Hydrolase</keyword>
<dbReference type="EC" id="3.2.1.10" evidence="7"/>
<evidence type="ECO:0000256" key="5">
    <source>
        <dbReference type="ARBA" id="ARBA00023295"/>
    </source>
</evidence>
<evidence type="ECO:0000256" key="1">
    <source>
        <dbReference type="ARBA" id="ARBA00004496"/>
    </source>
</evidence>
<dbReference type="AlphaFoldDB" id="A0A3T1D776"/>
<name>A0A3T1D776_9BACL</name>
<dbReference type="OrthoDB" id="9805159at2"/>
<dbReference type="InterPro" id="IPR032091">
    <property type="entry name" value="Malt_amylase-like_C"/>
</dbReference>
<proteinExistence type="inferred from homology"/>
<dbReference type="FunFam" id="2.60.40.1180:FF:000007">
    <property type="entry name" value="Sucrose isomerase"/>
    <property type="match status" value="1"/>
</dbReference>
<comment type="catalytic activity">
    <reaction evidence="6">
        <text>Hydrolysis of (1-&gt;6)-alpha-D-glucosidic linkages in some oligosaccharides produced from starch and glycogen by alpha-amylase, and in isomaltose.</text>
        <dbReference type="EC" id="3.2.1.10"/>
    </reaction>
</comment>
<feature type="domain" description="Glycosyl hydrolase family 13 catalytic" evidence="8">
    <location>
        <begin position="13"/>
        <end position="422"/>
    </location>
</feature>
<comment type="subcellular location">
    <subcellularLocation>
        <location evidence="1">Cytoplasm</location>
    </subcellularLocation>
</comment>
<evidence type="ECO:0000256" key="6">
    <source>
        <dbReference type="ARBA" id="ARBA00036217"/>
    </source>
</evidence>
<reference evidence="9 10" key="1">
    <citation type="submission" date="2019-01" db="EMBL/GenBank/DDBJ databases">
        <title>Complete genome sequence of Cohnella hallensis HS21 isolated from Korean fir (Abies koreana) rhizospheric soil.</title>
        <authorList>
            <person name="Jiang L."/>
            <person name="Kang S.W."/>
            <person name="Kim S."/>
            <person name="Jung J."/>
            <person name="Kim C.Y."/>
            <person name="Kim D.H."/>
            <person name="Kim S.W."/>
            <person name="Lee J."/>
        </authorList>
    </citation>
    <scope>NUCLEOTIDE SEQUENCE [LARGE SCALE GENOMIC DNA]</scope>
    <source>
        <strain evidence="9 10">HS21</strain>
    </source>
</reference>
<dbReference type="Gene3D" id="3.90.400.10">
    <property type="entry name" value="Oligo-1,6-glucosidase, Domain 2"/>
    <property type="match status" value="1"/>
</dbReference>
<comment type="similarity">
    <text evidence="2">Belongs to the glycosyl hydrolase 13 family.</text>
</comment>
<evidence type="ECO:0000256" key="7">
    <source>
        <dbReference type="ARBA" id="ARBA00038939"/>
    </source>
</evidence>
<evidence type="ECO:0000313" key="10">
    <source>
        <dbReference type="Proteomes" id="UP000289856"/>
    </source>
</evidence>
<dbReference type="PANTHER" id="PTHR10357:SF184">
    <property type="entry name" value="OLIGO-1,6-GLUCOSIDASE 1"/>
    <property type="match status" value="1"/>
</dbReference>
<dbReference type="Gene3D" id="2.60.40.1180">
    <property type="entry name" value="Golgi alpha-mannosidase II"/>
    <property type="match status" value="1"/>
</dbReference>